<proteinExistence type="predicted"/>
<keyword evidence="2" id="KW-1185">Reference proteome</keyword>
<accession>A0A8J1Y3A2</accession>
<comment type="caution">
    <text evidence="1">The sequence shown here is derived from an EMBL/GenBank/DDBJ whole genome shotgun (WGS) entry which is preliminary data.</text>
</comment>
<sequence length="160" mass="18306">PGCYTTNLIAYMYLTFVKIECHEYEQLLKPYNLLGQEVKNTCLGKRYRDSLGADLVFTLLLEYYVERNKVPLSQLPVQSSCSKTGSKINLTKVTTGSLIFALNLMHYDFVLREATLLSGNEKSNSPLNHMCTCVWMENQTRDESCRFCVQIDISSSDVHR</sequence>
<dbReference type="Proteomes" id="UP000749559">
    <property type="component" value="Unassembled WGS sequence"/>
</dbReference>
<organism evidence="1 2">
    <name type="scientific">Owenia fusiformis</name>
    <name type="common">Polychaete worm</name>
    <dbReference type="NCBI Taxonomy" id="6347"/>
    <lineage>
        <taxon>Eukaryota</taxon>
        <taxon>Metazoa</taxon>
        <taxon>Spiralia</taxon>
        <taxon>Lophotrochozoa</taxon>
        <taxon>Annelida</taxon>
        <taxon>Polychaeta</taxon>
        <taxon>Sedentaria</taxon>
        <taxon>Canalipalpata</taxon>
        <taxon>Sabellida</taxon>
        <taxon>Oweniida</taxon>
        <taxon>Oweniidae</taxon>
        <taxon>Owenia</taxon>
    </lineage>
</organism>
<evidence type="ECO:0000313" key="1">
    <source>
        <dbReference type="EMBL" id="CAH1803021.1"/>
    </source>
</evidence>
<evidence type="ECO:0000313" key="2">
    <source>
        <dbReference type="Proteomes" id="UP000749559"/>
    </source>
</evidence>
<name>A0A8J1Y3A2_OWEFU</name>
<reference evidence="1" key="1">
    <citation type="submission" date="2022-03" db="EMBL/GenBank/DDBJ databases">
        <authorList>
            <person name="Martin C."/>
        </authorList>
    </citation>
    <scope>NUCLEOTIDE SEQUENCE</scope>
</reference>
<dbReference type="EMBL" id="CAIIXF020000219">
    <property type="protein sequence ID" value="CAH1803021.1"/>
    <property type="molecule type" value="Genomic_DNA"/>
</dbReference>
<protein>
    <submittedName>
        <fullName evidence="1">Uncharacterized protein</fullName>
    </submittedName>
</protein>
<gene>
    <name evidence="1" type="ORF">OFUS_LOCUS26650</name>
</gene>
<feature type="non-terminal residue" evidence="1">
    <location>
        <position position="1"/>
    </location>
</feature>
<dbReference type="AlphaFoldDB" id="A0A8J1Y3A2"/>